<evidence type="ECO:0000256" key="4">
    <source>
        <dbReference type="ARBA" id="ARBA00023123"/>
    </source>
</evidence>
<dbReference type="SUPFAM" id="SSF52540">
    <property type="entry name" value="P-loop containing nucleoside triphosphate hydrolases"/>
    <property type="match status" value="1"/>
</dbReference>
<dbReference type="GO" id="GO:0030048">
    <property type="term" value="P:actin filament-based movement"/>
    <property type="evidence" value="ECO:0000318"/>
    <property type="project" value="GO_Central"/>
</dbReference>
<evidence type="ECO:0000313" key="11">
    <source>
        <dbReference type="EMBL" id="EDQ87053.1"/>
    </source>
</evidence>
<comment type="similarity">
    <text evidence="1 7">Belongs to the TRAFAC class myosin-kinesin ATPase superfamily. Myosin family.</text>
</comment>
<dbReference type="eggNOG" id="KOG0164">
    <property type="taxonomic scope" value="Eukaryota"/>
</dbReference>
<dbReference type="PRINTS" id="PR00193">
    <property type="entry name" value="MYOSINHEAVY"/>
</dbReference>
<evidence type="ECO:0000256" key="1">
    <source>
        <dbReference type="ARBA" id="ARBA00008314"/>
    </source>
</evidence>
<feature type="domain" description="Myosin motor" evidence="10">
    <location>
        <begin position="111"/>
        <end position="794"/>
    </location>
</feature>
<dbReference type="Proteomes" id="UP000001357">
    <property type="component" value="Unassembled WGS sequence"/>
</dbReference>
<dbReference type="PANTHER" id="PTHR13140:SF802">
    <property type="entry name" value="UNCONVENTIONAL MYOSIN-IB ISOFORM X1"/>
    <property type="match status" value="1"/>
</dbReference>
<dbReference type="CDD" id="cd01378">
    <property type="entry name" value="MYSc_Myo1"/>
    <property type="match status" value="1"/>
</dbReference>
<feature type="transmembrane region" description="Helical" evidence="9">
    <location>
        <begin position="783"/>
        <end position="802"/>
    </location>
</feature>
<dbReference type="GO" id="GO:0016459">
    <property type="term" value="C:myosin complex"/>
    <property type="evidence" value="ECO:0007669"/>
    <property type="project" value="UniProtKB-KW"/>
</dbReference>
<dbReference type="InterPro" id="IPR027417">
    <property type="entry name" value="P-loop_NTPase"/>
</dbReference>
<dbReference type="PANTHER" id="PTHR13140">
    <property type="entry name" value="MYOSIN"/>
    <property type="match status" value="1"/>
</dbReference>
<keyword evidence="6 7" id="KW-0009">Actin-binding</keyword>
<dbReference type="GO" id="GO:0007015">
    <property type="term" value="P:actin filament organization"/>
    <property type="evidence" value="ECO:0000318"/>
    <property type="project" value="GO_Central"/>
</dbReference>
<dbReference type="EMBL" id="CH991561">
    <property type="protein sequence ID" value="EDQ87053.1"/>
    <property type="molecule type" value="Genomic_DNA"/>
</dbReference>
<dbReference type="GO" id="GO:0000146">
    <property type="term" value="F:microfilament motor activity"/>
    <property type="evidence" value="ECO:0000318"/>
    <property type="project" value="GO_Central"/>
</dbReference>
<evidence type="ECO:0000256" key="8">
    <source>
        <dbReference type="SAM" id="MobiDB-lite"/>
    </source>
</evidence>
<dbReference type="GO" id="GO:0051015">
    <property type="term" value="F:actin filament binding"/>
    <property type="evidence" value="ECO:0000318"/>
    <property type="project" value="GO_Central"/>
</dbReference>
<evidence type="ECO:0000259" key="10">
    <source>
        <dbReference type="PROSITE" id="PS51456"/>
    </source>
</evidence>
<dbReference type="GO" id="GO:0015629">
    <property type="term" value="C:actin cytoskeleton"/>
    <property type="evidence" value="ECO:0000318"/>
    <property type="project" value="GO_Central"/>
</dbReference>
<dbReference type="GO" id="GO:0005737">
    <property type="term" value="C:cytoplasm"/>
    <property type="evidence" value="ECO:0000318"/>
    <property type="project" value="GO_Central"/>
</dbReference>
<keyword evidence="3 7" id="KW-0067">ATP-binding</keyword>
<evidence type="ECO:0000256" key="2">
    <source>
        <dbReference type="ARBA" id="ARBA00022741"/>
    </source>
</evidence>
<dbReference type="InParanoid" id="A9V5J9"/>
<dbReference type="InterPro" id="IPR036961">
    <property type="entry name" value="Kinesin_motor_dom_sf"/>
</dbReference>
<dbReference type="RefSeq" id="XP_001747996.1">
    <property type="nucleotide sequence ID" value="XM_001747944.1"/>
</dbReference>
<evidence type="ECO:0000256" key="7">
    <source>
        <dbReference type="PROSITE-ProRule" id="PRU00782"/>
    </source>
</evidence>
<reference evidence="11 12" key="1">
    <citation type="journal article" date="2008" name="Nature">
        <title>The genome of the choanoflagellate Monosiga brevicollis and the origin of metazoans.</title>
        <authorList>
            <consortium name="JGI Sequencing"/>
            <person name="King N."/>
            <person name="Westbrook M.J."/>
            <person name="Young S.L."/>
            <person name="Kuo A."/>
            <person name="Abedin M."/>
            <person name="Chapman J."/>
            <person name="Fairclough S."/>
            <person name="Hellsten U."/>
            <person name="Isogai Y."/>
            <person name="Letunic I."/>
            <person name="Marr M."/>
            <person name="Pincus D."/>
            <person name="Putnam N."/>
            <person name="Rokas A."/>
            <person name="Wright K.J."/>
            <person name="Zuzow R."/>
            <person name="Dirks W."/>
            <person name="Good M."/>
            <person name="Goodstein D."/>
            <person name="Lemons D."/>
            <person name="Li W."/>
            <person name="Lyons J.B."/>
            <person name="Morris A."/>
            <person name="Nichols S."/>
            <person name="Richter D.J."/>
            <person name="Salamov A."/>
            <person name="Bork P."/>
            <person name="Lim W.A."/>
            <person name="Manning G."/>
            <person name="Miller W.T."/>
            <person name="McGinnis W."/>
            <person name="Shapiro H."/>
            <person name="Tjian R."/>
            <person name="Grigoriev I.V."/>
            <person name="Rokhsar D."/>
        </authorList>
    </citation>
    <scope>NUCLEOTIDE SEQUENCE [LARGE SCALE GENOMIC DNA]</scope>
    <source>
        <strain evidence="12">MX1 / ATCC 50154</strain>
    </source>
</reference>
<dbReference type="Gene3D" id="3.40.850.10">
    <property type="entry name" value="Kinesin motor domain"/>
    <property type="match status" value="1"/>
</dbReference>
<dbReference type="STRING" id="81824.A9V5J9"/>
<dbReference type="GO" id="GO:0006897">
    <property type="term" value="P:endocytosis"/>
    <property type="evidence" value="ECO:0000318"/>
    <property type="project" value="GO_Central"/>
</dbReference>
<gene>
    <name evidence="11" type="ORF">MONBRDRAFT_33469</name>
</gene>
<organism evidence="11 12">
    <name type="scientific">Monosiga brevicollis</name>
    <name type="common">Choanoflagellate</name>
    <dbReference type="NCBI Taxonomy" id="81824"/>
    <lineage>
        <taxon>Eukaryota</taxon>
        <taxon>Choanoflagellata</taxon>
        <taxon>Craspedida</taxon>
        <taxon>Salpingoecidae</taxon>
        <taxon>Monosiga</taxon>
    </lineage>
</organism>
<evidence type="ECO:0000256" key="9">
    <source>
        <dbReference type="SAM" id="Phobius"/>
    </source>
</evidence>
<keyword evidence="12" id="KW-1185">Reference proteome</keyword>
<dbReference type="PROSITE" id="PS51456">
    <property type="entry name" value="MYOSIN_MOTOR"/>
    <property type="match status" value="1"/>
</dbReference>
<dbReference type="SMART" id="SM00242">
    <property type="entry name" value="MYSc"/>
    <property type="match status" value="1"/>
</dbReference>
<feature type="compositionally biased region" description="Polar residues" evidence="8">
    <location>
        <begin position="77"/>
        <end position="90"/>
    </location>
</feature>
<dbReference type="Pfam" id="PF00063">
    <property type="entry name" value="Myosin_head"/>
    <property type="match status" value="1"/>
</dbReference>
<dbReference type="AlphaFoldDB" id="A9V5J9"/>
<dbReference type="GeneID" id="5893257"/>
<dbReference type="GO" id="GO:0005524">
    <property type="term" value="F:ATP binding"/>
    <property type="evidence" value="ECO:0007669"/>
    <property type="project" value="UniProtKB-UniRule"/>
</dbReference>
<sequence length="850" mass="94640">MCVSNGSSRAEQALASQQISLPQPQSSRLFLDPALLQAQVSIPPTTVATAVTDQRVSHKFCIVTTQSIMAPSKLKRANSQIRGSGHSLQGSRPGRESVHQRRRGSFHAKQQAVYDLILLQNVDEQAVIDNIKELYDDDIIYSYIGNVVIAVNPFKSLNIYDDKTIEEYRGRSAFDPKLKPHIFSLADNAFNDMKYRGRDQVVIISGESGAGKTESSKKIMQYIAAVSGSSDKVNAVKNKLLNTNPVLEAFGNAKTNRNDNSSRFGKYMDIQFSFSGDPSGGVITTYLLEKARVVRQGEGERNFHIFYQLLASGKGKQLGLTGAANSYRYLNQGQSTSVSGMNDANWFKEVDQGFDFIGFSADEKESLFAAVAAIILLGEAEFGAQGQGAKVTKVDPALLKLLGCTDDQFNRALTHNTVIVNNQQVVSDLSPTQAGDARDAMAKALYDRLFKWVYERINKAIAAPQNAIKAVIGLDIYGFEIFKSNSFEQFCINYCNEKLQQLFIELVIKTEQDEYLAEGIEWTPIDYFNNKIICDLIEGRPKGIVALLDEESIRPGDKSDDVWLEKLSSAFGAHEHFKARTGPGDKSVPERSFMLVHYAGTVSYTVTGFLEKNTDTLFKDISRLMFESTNPVIKACFPEGDEKTWAGASKRPPTAGKSFVDSMKKMIELLNTKIPSYVRCIKPNHQKAPKMMDDELLKHQVQYLGLTENVRVRRAGFCFREAKEAFFTRYKLLSDATYTGWKGSVDDVHAPWVHHWFQILDRVVGPSTSLRAAMAKTMLDQSISMPVILFGMLVYTGFMGGLDLEAAIARARENHVAVMTGEDLSLWCWHGTERDQGFVRNNAAQCSVYL</sequence>
<dbReference type="Gene3D" id="1.20.120.720">
    <property type="entry name" value="Myosin VI head, motor domain, U50 subdomain"/>
    <property type="match status" value="1"/>
</dbReference>
<evidence type="ECO:0000313" key="12">
    <source>
        <dbReference type="Proteomes" id="UP000001357"/>
    </source>
</evidence>
<keyword evidence="2 7" id="KW-0547">Nucleotide-binding</keyword>
<keyword evidence="9" id="KW-1133">Transmembrane helix</keyword>
<dbReference type="KEGG" id="mbr:MONBRDRAFT_33469"/>
<keyword evidence="4 7" id="KW-0518">Myosin</keyword>
<keyword evidence="9" id="KW-0472">Membrane</keyword>
<accession>A9V5J9</accession>
<dbReference type="Gene3D" id="1.20.58.530">
    <property type="match status" value="1"/>
</dbReference>
<feature type="binding site" evidence="7">
    <location>
        <begin position="206"/>
        <end position="213"/>
    </location>
    <ligand>
        <name>ATP</name>
        <dbReference type="ChEBI" id="CHEBI:30616"/>
    </ligand>
</feature>
<dbReference type="InterPro" id="IPR036072">
    <property type="entry name" value="MYSc_Myo1"/>
</dbReference>
<protein>
    <recommendedName>
        <fullName evidence="10">Myosin motor domain-containing protein</fullName>
    </recommendedName>
</protein>
<name>A9V5J9_MONBE</name>
<feature type="region of interest" description="Actin-binding" evidence="7">
    <location>
        <begin position="663"/>
        <end position="685"/>
    </location>
</feature>
<dbReference type="InterPro" id="IPR001609">
    <property type="entry name" value="Myosin_head_motor_dom-like"/>
</dbReference>
<keyword evidence="9" id="KW-0812">Transmembrane</keyword>
<dbReference type="Gene3D" id="1.10.10.820">
    <property type="match status" value="1"/>
</dbReference>
<evidence type="ECO:0000256" key="3">
    <source>
        <dbReference type="ARBA" id="ARBA00022840"/>
    </source>
</evidence>
<keyword evidence="5 7" id="KW-0505">Motor protein</keyword>
<dbReference type="FunFam" id="1.20.58.530:FF:000004">
    <property type="entry name" value="Unconventional myosin ID"/>
    <property type="match status" value="1"/>
</dbReference>
<evidence type="ECO:0000256" key="6">
    <source>
        <dbReference type="ARBA" id="ARBA00023203"/>
    </source>
</evidence>
<evidence type="ECO:0000256" key="5">
    <source>
        <dbReference type="ARBA" id="ARBA00023175"/>
    </source>
</evidence>
<feature type="region of interest" description="Disordered" evidence="8">
    <location>
        <begin position="73"/>
        <end position="104"/>
    </location>
</feature>
<proteinExistence type="inferred from homology"/>
<dbReference type="FunFam" id="1.10.10.820:FF:000001">
    <property type="entry name" value="Myosin heavy chain"/>
    <property type="match status" value="1"/>
</dbReference>
<dbReference type="GO" id="GO:0005902">
    <property type="term" value="C:microvillus"/>
    <property type="evidence" value="ECO:0000318"/>
    <property type="project" value="GO_Central"/>
</dbReference>
<dbReference type="GO" id="GO:0005886">
    <property type="term" value="C:plasma membrane"/>
    <property type="evidence" value="ECO:0000318"/>
    <property type="project" value="GO_Central"/>
</dbReference>